<sequence length="39" mass="4262">MICANDALALGALSTLSKHHISVPEQMQAIGFERHTTIR</sequence>
<dbReference type="InterPro" id="IPR028082">
    <property type="entry name" value="Peripla_BP_I"/>
</dbReference>
<dbReference type="OrthoDB" id="3324394at2"/>
<dbReference type="EMBL" id="QGLL01000009">
    <property type="protein sequence ID" value="PXY81594.1"/>
    <property type="molecule type" value="Genomic_DNA"/>
</dbReference>
<evidence type="ECO:0008006" key="3">
    <source>
        <dbReference type="Google" id="ProtNLM"/>
    </source>
</evidence>
<dbReference type="Proteomes" id="UP000247744">
    <property type="component" value="Unassembled WGS sequence"/>
</dbReference>
<dbReference type="Gene3D" id="3.40.50.2300">
    <property type="match status" value="1"/>
</dbReference>
<reference evidence="1 2" key="1">
    <citation type="submission" date="2018-05" db="EMBL/GenBank/DDBJ databases">
        <title>Reference genomes for bee gut microbiota database.</title>
        <authorList>
            <person name="Ellegaard K.M."/>
        </authorList>
    </citation>
    <scope>NUCLEOTIDE SEQUENCE [LARGE SCALE GENOMIC DNA]</scope>
    <source>
        <strain evidence="1 2">ESL0200</strain>
    </source>
</reference>
<protein>
    <recommendedName>
        <fullName evidence="3">LacI family transcriptional regulator</fullName>
    </recommendedName>
</protein>
<evidence type="ECO:0000313" key="1">
    <source>
        <dbReference type="EMBL" id="PXY81594.1"/>
    </source>
</evidence>
<gene>
    <name evidence="1" type="ORF">DKK75_07640</name>
</gene>
<evidence type="ECO:0000313" key="2">
    <source>
        <dbReference type="Proteomes" id="UP000247744"/>
    </source>
</evidence>
<accession>A0A318M6S3</accession>
<dbReference type="AlphaFoldDB" id="A0A318M6S3"/>
<organism evidence="1 2">
    <name type="scientific">Bifidobacterium asteroides</name>
    <dbReference type="NCBI Taxonomy" id="1684"/>
    <lineage>
        <taxon>Bacteria</taxon>
        <taxon>Bacillati</taxon>
        <taxon>Actinomycetota</taxon>
        <taxon>Actinomycetes</taxon>
        <taxon>Bifidobacteriales</taxon>
        <taxon>Bifidobacteriaceae</taxon>
        <taxon>Bifidobacterium</taxon>
    </lineage>
</organism>
<proteinExistence type="predicted"/>
<comment type="caution">
    <text evidence="1">The sequence shown here is derived from an EMBL/GenBank/DDBJ whole genome shotgun (WGS) entry which is preliminary data.</text>
</comment>
<name>A0A318M6S3_9BIFI</name>
<dbReference type="SUPFAM" id="SSF53822">
    <property type="entry name" value="Periplasmic binding protein-like I"/>
    <property type="match status" value="1"/>
</dbReference>